<dbReference type="GO" id="GO:0030686">
    <property type="term" value="C:90S preribosome"/>
    <property type="evidence" value="ECO:0007669"/>
    <property type="project" value="InterPro"/>
</dbReference>
<reference evidence="1 2" key="1">
    <citation type="journal article" date="2015" name="Genome Biol.">
        <title>Comparative genomics of Steinernema reveals deeply conserved gene regulatory networks.</title>
        <authorList>
            <person name="Dillman A.R."/>
            <person name="Macchietto M."/>
            <person name="Porter C.F."/>
            <person name="Rogers A."/>
            <person name="Williams B."/>
            <person name="Antoshechkin I."/>
            <person name="Lee M.M."/>
            <person name="Goodwin Z."/>
            <person name="Lu X."/>
            <person name="Lewis E.E."/>
            <person name="Goodrich-Blair H."/>
            <person name="Stock S.P."/>
            <person name="Adams B.J."/>
            <person name="Sternberg P.W."/>
            <person name="Mortazavi A."/>
        </authorList>
    </citation>
    <scope>NUCLEOTIDE SEQUENCE [LARGE SCALE GENOMIC DNA]</scope>
    <source>
        <strain evidence="1 2">ALL</strain>
    </source>
</reference>
<evidence type="ECO:0000313" key="1">
    <source>
        <dbReference type="EMBL" id="TKR92590.1"/>
    </source>
</evidence>
<dbReference type="Proteomes" id="UP000298663">
    <property type="component" value="Unassembled WGS sequence"/>
</dbReference>
<sequence>MDEETFIVEESGLFQSPGFTVGAMGISEKMGKLCVIRKLDISSKKRIPLNVLEFWNIFDCPNIFFERQIPFDGVSIEAITWKSNVVFCACTDGSAYLVSPFLAEKRRVQVCPSALWCCASSLHTPEVFFGSDSGSVFGVSIDEDGKPVTRQVLYIGVDRRVLSLACTFKNNAVNIAVGTVDRIEIHTVVGNGSAPKVAIYIDIPRQHIRKATIVWALQFLSNGVLVSGDSQGKVTFWNANNGASYKSIQSHQADILCLSVGSNDCIYASGVEHRIQVIAGLTGGEKQFDWSTVGQRLIHEIDVRSLVEYGPWLISGGAEHFLTISNSFISYRTPAISNCSVASEVDYLALGYPRYVEVWQRGKANFTKQLQHGKGALVKLPRNVIRLFPSKSKIVCSSLISQKAKFVAIAGDESLTIYGVSSLTSKNNRNRKKNNDKDPAVVLATVPDVSVTAMCENSDVLYYAFEDFTLARWDSKIKNHNSIVVANGAGVLRTMTVSKDNNVVVALNCRSQLIVVENMASTESGEKFNSTAVFRSINLNSPPIDCRFLSNNMVVVLSANHIFTLTCIDLNSGSVVGTPTSASSLFPPKDVNSKVKDFVTGISDVVDGGIAVTASNGAYAILSELSEHEKLVRYEAVQSKYRGKSAAVPVLLGSSKLHLATAKPSTPTQTPFKMVRYDRA</sequence>
<name>A0A4U5P901_STECR</name>
<dbReference type="GO" id="GO:0034455">
    <property type="term" value="C:t-UTP complex"/>
    <property type="evidence" value="ECO:0007669"/>
    <property type="project" value="TreeGrafter"/>
</dbReference>
<evidence type="ECO:0000313" key="2">
    <source>
        <dbReference type="Proteomes" id="UP000298663"/>
    </source>
</evidence>
<dbReference type="GO" id="GO:0032040">
    <property type="term" value="C:small-subunit processome"/>
    <property type="evidence" value="ECO:0007669"/>
    <property type="project" value="TreeGrafter"/>
</dbReference>
<dbReference type="SMART" id="SM00320">
    <property type="entry name" value="WD40"/>
    <property type="match status" value="4"/>
</dbReference>
<dbReference type="Gene3D" id="2.130.10.10">
    <property type="entry name" value="YVTN repeat-like/Quinoprotein amine dehydrogenase"/>
    <property type="match status" value="1"/>
</dbReference>
<keyword evidence="2" id="KW-1185">Reference proteome</keyword>
<organism evidence="1 2">
    <name type="scientific">Steinernema carpocapsae</name>
    <name type="common">Entomopathogenic nematode</name>
    <dbReference type="NCBI Taxonomy" id="34508"/>
    <lineage>
        <taxon>Eukaryota</taxon>
        <taxon>Metazoa</taxon>
        <taxon>Ecdysozoa</taxon>
        <taxon>Nematoda</taxon>
        <taxon>Chromadorea</taxon>
        <taxon>Rhabditida</taxon>
        <taxon>Tylenchina</taxon>
        <taxon>Panagrolaimomorpha</taxon>
        <taxon>Strongyloidoidea</taxon>
        <taxon>Steinernematidae</taxon>
        <taxon>Steinernema</taxon>
    </lineage>
</organism>
<accession>A0A4U5P901</accession>
<dbReference type="InterPro" id="IPR046351">
    <property type="entry name" value="UTP4"/>
</dbReference>
<dbReference type="AlphaFoldDB" id="A0A4U5P901"/>
<dbReference type="InterPro" id="IPR036322">
    <property type="entry name" value="WD40_repeat_dom_sf"/>
</dbReference>
<dbReference type="EMBL" id="AZBU02000002">
    <property type="protein sequence ID" value="TKR92590.1"/>
    <property type="molecule type" value="Genomic_DNA"/>
</dbReference>
<protein>
    <submittedName>
        <fullName evidence="1">Uncharacterized protein</fullName>
    </submittedName>
</protein>
<dbReference type="STRING" id="34508.A0A4U5P901"/>
<dbReference type="PANTHER" id="PTHR44163">
    <property type="entry name" value="U3 SMALL NUCLEOLAR RNA-ASSOCIATED PROTEIN 4 HOMOLOG"/>
    <property type="match status" value="1"/>
</dbReference>
<proteinExistence type="predicted"/>
<reference evidence="1 2" key="2">
    <citation type="journal article" date="2019" name="G3 (Bethesda)">
        <title>Hybrid Assembly of the Genome of the Entomopathogenic Nematode Steinernema carpocapsae Identifies the X-Chromosome.</title>
        <authorList>
            <person name="Serra L."/>
            <person name="Macchietto M."/>
            <person name="Macias-Munoz A."/>
            <person name="McGill C.J."/>
            <person name="Rodriguez I.M."/>
            <person name="Rodriguez B."/>
            <person name="Murad R."/>
            <person name="Mortazavi A."/>
        </authorList>
    </citation>
    <scope>NUCLEOTIDE SEQUENCE [LARGE SCALE GENOMIC DNA]</scope>
    <source>
        <strain evidence="1 2">ALL</strain>
    </source>
</reference>
<dbReference type="GO" id="GO:0003723">
    <property type="term" value="F:RNA binding"/>
    <property type="evidence" value="ECO:0007669"/>
    <property type="project" value="TreeGrafter"/>
</dbReference>
<dbReference type="SUPFAM" id="SSF50978">
    <property type="entry name" value="WD40 repeat-like"/>
    <property type="match status" value="2"/>
</dbReference>
<dbReference type="PANTHER" id="PTHR44163:SF1">
    <property type="entry name" value="U3 SMALL NUCLEOLAR RNA-ASSOCIATED PROTEIN 4 HOMOLOG"/>
    <property type="match status" value="1"/>
</dbReference>
<dbReference type="GO" id="GO:0000462">
    <property type="term" value="P:maturation of SSU-rRNA from tricistronic rRNA transcript (SSU-rRNA, 5.8S rRNA, LSU-rRNA)"/>
    <property type="evidence" value="ECO:0007669"/>
    <property type="project" value="InterPro"/>
</dbReference>
<gene>
    <name evidence="1" type="ORF">L596_007215</name>
</gene>
<dbReference type="InterPro" id="IPR001680">
    <property type="entry name" value="WD40_rpt"/>
</dbReference>
<dbReference type="InterPro" id="IPR015943">
    <property type="entry name" value="WD40/YVTN_repeat-like_dom_sf"/>
</dbReference>
<comment type="caution">
    <text evidence="1">The sequence shown here is derived from an EMBL/GenBank/DDBJ whole genome shotgun (WGS) entry which is preliminary data.</text>
</comment>
<dbReference type="OrthoDB" id="8883818at2759"/>